<feature type="domain" description="Glycosyltransferase RgtA/B/C/D-like" evidence="2">
    <location>
        <begin position="83"/>
        <end position="236"/>
    </location>
</feature>
<reference evidence="4" key="1">
    <citation type="submission" date="2016-10" db="EMBL/GenBank/DDBJ databases">
        <authorList>
            <person name="Varghese N."/>
        </authorList>
    </citation>
    <scope>NUCLEOTIDE SEQUENCE [LARGE SCALE GENOMIC DNA]</scope>
    <source>
        <strain evidence="4">DSM 18820</strain>
    </source>
</reference>
<evidence type="ECO:0000313" key="4">
    <source>
        <dbReference type="Proteomes" id="UP000182491"/>
    </source>
</evidence>
<organism evidence="3 4">
    <name type="scientific">Pontibacter akesuensis</name>
    <dbReference type="NCBI Taxonomy" id="388950"/>
    <lineage>
        <taxon>Bacteria</taxon>
        <taxon>Pseudomonadati</taxon>
        <taxon>Bacteroidota</taxon>
        <taxon>Cytophagia</taxon>
        <taxon>Cytophagales</taxon>
        <taxon>Hymenobacteraceae</taxon>
        <taxon>Pontibacter</taxon>
    </lineage>
</organism>
<dbReference type="STRING" id="388950.GCA_001611675_00121"/>
<dbReference type="EMBL" id="FPCA01000001">
    <property type="protein sequence ID" value="SFU48000.1"/>
    <property type="molecule type" value="Genomic_DNA"/>
</dbReference>
<dbReference type="Pfam" id="PF13231">
    <property type="entry name" value="PMT_2"/>
    <property type="match status" value="1"/>
</dbReference>
<dbReference type="InterPro" id="IPR038731">
    <property type="entry name" value="RgtA/B/C-like"/>
</dbReference>
<keyword evidence="3" id="KW-0808">Transferase</keyword>
<evidence type="ECO:0000313" key="3">
    <source>
        <dbReference type="EMBL" id="SFU48000.1"/>
    </source>
</evidence>
<keyword evidence="1" id="KW-0812">Transmembrane</keyword>
<feature type="transmembrane region" description="Helical" evidence="1">
    <location>
        <begin position="222"/>
        <end position="246"/>
    </location>
</feature>
<feature type="transmembrane region" description="Helical" evidence="1">
    <location>
        <begin position="31"/>
        <end position="48"/>
    </location>
</feature>
<sequence>MHVFLKSPHPEVSEVAVAQGGEHSAYNWKPILWALLAFGVFLRLFHFFDNRSLYIDELFLGASLVKMSFAELAQPMLEYEQKAPLGYLWMSRLAVVLFGTGEMALRLFPLLCGLASLFVFLPVARYFLRPLGVVVAVGVLAAAPPIVYHAVEAKQYSTEFFATVLILYLYIRFHDKKDIKSLLLWGLSGAVILWFSFASIFVLAGMAFGVCLSYIFKRDWQLLFRAMIPFSMWLFSFALNYFLFIYQYADSEWLMYWFEVRNSFMPLPPTSVADLKWFFLKAFSILHHPLGLSWYDLPPYHNPIVRILSRVSVFPLIILGVGLVSYFKKDRRLFMILLFPLLLTMLASGLRMYPFMDRLLIFLAPLLIIFVAQGSDRATRFFPASAKWRYLLPALLLLGPLANSTNLLINTHLFGEYKKSFQRETLSFINERYQEGDVVYIYWNNLVGYRFYKDTEGLKYDAIEGNDYRTKAKNLQEYYRLLDADIAALKGNKRVWLVYSNGRGFNIGDFDEQPTWYYTEDNTRKILYDKFDAMGNEVDSFLRPDVNVHLFKMEKKLK</sequence>
<keyword evidence="4" id="KW-1185">Reference proteome</keyword>
<keyword evidence="1" id="KW-1133">Transmembrane helix</keyword>
<proteinExistence type="predicted"/>
<keyword evidence="3" id="KW-0328">Glycosyltransferase</keyword>
<feature type="transmembrane region" description="Helical" evidence="1">
    <location>
        <begin position="307"/>
        <end position="327"/>
    </location>
</feature>
<feature type="transmembrane region" description="Helical" evidence="1">
    <location>
        <begin position="183"/>
        <end position="216"/>
    </location>
</feature>
<evidence type="ECO:0000259" key="2">
    <source>
        <dbReference type="Pfam" id="PF13231"/>
    </source>
</evidence>
<gene>
    <name evidence="3" type="ORF">SAMN04487941_1023</name>
</gene>
<dbReference type="RefSeq" id="WP_068836364.1">
    <property type="nucleotide sequence ID" value="NZ_BMXC01000001.1"/>
</dbReference>
<keyword evidence="1" id="KW-0472">Membrane</keyword>
<name>A0A1I7GHR1_9BACT</name>
<feature type="transmembrane region" description="Helical" evidence="1">
    <location>
        <begin position="107"/>
        <end position="124"/>
    </location>
</feature>
<evidence type="ECO:0000256" key="1">
    <source>
        <dbReference type="SAM" id="Phobius"/>
    </source>
</evidence>
<protein>
    <submittedName>
        <fullName evidence="3">Dolichyl-phosphate-mannose-protein mannosyltransferase</fullName>
    </submittedName>
</protein>
<accession>A0A1I7GHR1</accession>
<dbReference type="OrthoDB" id="1491458at2"/>
<dbReference type="Proteomes" id="UP000182491">
    <property type="component" value="Unassembled WGS sequence"/>
</dbReference>
<feature type="transmembrane region" description="Helical" evidence="1">
    <location>
        <begin position="156"/>
        <end position="171"/>
    </location>
</feature>
<dbReference type="AlphaFoldDB" id="A0A1I7GHR1"/>
<feature type="transmembrane region" description="Helical" evidence="1">
    <location>
        <begin position="334"/>
        <end position="353"/>
    </location>
</feature>
<feature type="transmembrane region" description="Helical" evidence="1">
    <location>
        <begin position="131"/>
        <end position="150"/>
    </location>
</feature>
<dbReference type="GO" id="GO:0016757">
    <property type="term" value="F:glycosyltransferase activity"/>
    <property type="evidence" value="ECO:0007669"/>
    <property type="project" value="UniProtKB-KW"/>
</dbReference>